<name>A0A9P7XZM3_9FUNG</name>
<organism evidence="3 4">
    <name type="scientific">Linnemannia hyalina</name>
    <dbReference type="NCBI Taxonomy" id="64524"/>
    <lineage>
        <taxon>Eukaryota</taxon>
        <taxon>Fungi</taxon>
        <taxon>Fungi incertae sedis</taxon>
        <taxon>Mucoromycota</taxon>
        <taxon>Mortierellomycotina</taxon>
        <taxon>Mortierellomycetes</taxon>
        <taxon>Mortierellales</taxon>
        <taxon>Mortierellaceae</taxon>
        <taxon>Linnemannia</taxon>
    </lineage>
</organism>
<proteinExistence type="predicted"/>
<dbReference type="EMBL" id="JAHRHY010000003">
    <property type="protein sequence ID" value="KAG9070504.1"/>
    <property type="molecule type" value="Genomic_DNA"/>
</dbReference>
<dbReference type="GO" id="GO:0005829">
    <property type="term" value="C:cytosol"/>
    <property type="evidence" value="ECO:0007669"/>
    <property type="project" value="TreeGrafter"/>
</dbReference>
<reference evidence="3" key="1">
    <citation type="submission" date="2021-06" db="EMBL/GenBank/DDBJ databases">
        <title>Genome Sequence of Mortierella hyaline Strain SCG-10, a Cold-Adapted, Nitrate-Reducing Fungus Isolated from Soil in Minnesota, USA.</title>
        <authorList>
            <person name="Aldossari N."/>
        </authorList>
    </citation>
    <scope>NUCLEOTIDE SEQUENCE</scope>
    <source>
        <strain evidence="3">SCG-10</strain>
    </source>
</reference>
<dbReference type="GO" id="GO:0035925">
    <property type="term" value="F:mRNA 3'-UTR AU-rich region binding"/>
    <property type="evidence" value="ECO:0007669"/>
    <property type="project" value="TreeGrafter"/>
</dbReference>
<dbReference type="PANTHER" id="PTHR48106">
    <property type="entry name" value="QUINONE OXIDOREDUCTASE PIG3-RELATED"/>
    <property type="match status" value="1"/>
</dbReference>
<dbReference type="Pfam" id="PF13602">
    <property type="entry name" value="ADH_zinc_N_2"/>
    <property type="match status" value="1"/>
</dbReference>
<dbReference type="OrthoDB" id="48317at2759"/>
<dbReference type="Gene3D" id="3.40.50.720">
    <property type="entry name" value="NAD(P)-binding Rossmann-like Domain"/>
    <property type="match status" value="1"/>
</dbReference>
<sequence length="135" mass="14495">MAVGLARKGYAIQKGDWIVVHAVAGIPKLTNGEGVHAVFDSIGQANFESSLNIVHPLGTLVFNSASGEIPPPPPPLNLVCLAGKNVKLTWDTVEYLQKGQLEVAVHKVCPVEDVQQAHLDLEGRKTTSKLLLKIQ</sequence>
<comment type="caution">
    <text evidence="3">The sequence shown here is derived from an EMBL/GenBank/DDBJ whole genome shotgun (WGS) entry which is preliminary data.</text>
</comment>
<protein>
    <submittedName>
        <fullName evidence="3">NADPH:quinone reductase</fullName>
    </submittedName>
</protein>
<dbReference type="GO" id="GO:0070402">
    <property type="term" value="F:NADPH binding"/>
    <property type="evidence" value="ECO:0007669"/>
    <property type="project" value="TreeGrafter"/>
</dbReference>
<gene>
    <name evidence="3" type="primary">ZTA1_1</name>
    <name evidence="3" type="ORF">KI688_008042</name>
</gene>
<dbReference type="GO" id="GO:0003960">
    <property type="term" value="F:quinone reductase (NADPH) activity"/>
    <property type="evidence" value="ECO:0007669"/>
    <property type="project" value="TreeGrafter"/>
</dbReference>
<dbReference type="SUPFAM" id="SSF51735">
    <property type="entry name" value="NAD(P)-binding Rossmann-fold domains"/>
    <property type="match status" value="1"/>
</dbReference>
<evidence type="ECO:0000256" key="1">
    <source>
        <dbReference type="ARBA" id="ARBA00022857"/>
    </source>
</evidence>
<evidence type="ECO:0000313" key="4">
    <source>
        <dbReference type="Proteomes" id="UP000707451"/>
    </source>
</evidence>
<keyword evidence="1" id="KW-0521">NADP</keyword>
<dbReference type="AlphaFoldDB" id="A0A9P7XZM3"/>
<dbReference type="PANTHER" id="PTHR48106:SF13">
    <property type="entry name" value="QUINONE OXIDOREDUCTASE-RELATED"/>
    <property type="match status" value="1"/>
</dbReference>
<dbReference type="Gene3D" id="3.90.180.10">
    <property type="entry name" value="Medium-chain alcohol dehydrogenases, catalytic domain"/>
    <property type="match status" value="1"/>
</dbReference>
<evidence type="ECO:0000313" key="3">
    <source>
        <dbReference type="EMBL" id="KAG9070504.1"/>
    </source>
</evidence>
<keyword evidence="4" id="KW-1185">Reference proteome</keyword>
<accession>A0A9P7XZM3</accession>
<keyword evidence="2" id="KW-0560">Oxidoreductase</keyword>
<evidence type="ECO:0000256" key="2">
    <source>
        <dbReference type="ARBA" id="ARBA00023002"/>
    </source>
</evidence>
<dbReference type="InterPro" id="IPR036291">
    <property type="entry name" value="NAD(P)-bd_dom_sf"/>
</dbReference>
<dbReference type="Proteomes" id="UP000707451">
    <property type="component" value="Unassembled WGS sequence"/>
</dbReference>